<evidence type="ECO:0000313" key="2">
    <source>
        <dbReference type="EMBL" id="QJW85206.1"/>
    </source>
</evidence>
<keyword evidence="1" id="KW-0812">Transmembrane</keyword>
<feature type="transmembrane region" description="Helical" evidence="1">
    <location>
        <begin position="12"/>
        <end position="32"/>
    </location>
</feature>
<protein>
    <submittedName>
        <fullName evidence="2">Uncharacterized protein</fullName>
    </submittedName>
</protein>
<reference evidence="2 3" key="1">
    <citation type="submission" date="2020-05" db="EMBL/GenBank/DDBJ databases">
        <title>Ramlibacter rhizophilus sp. nov., isolated from rhizosphere soil of national flower Mugunghwa from South Korea.</title>
        <authorList>
            <person name="Zheng-Fei Y."/>
            <person name="Huan T."/>
        </authorList>
    </citation>
    <scope>NUCLEOTIDE SEQUENCE [LARGE SCALE GENOMIC DNA]</scope>
    <source>
        <strain evidence="2 3">H242</strain>
    </source>
</reference>
<name>A0ABX6P7V8_9BURK</name>
<feature type="transmembrane region" description="Helical" evidence="1">
    <location>
        <begin position="90"/>
        <end position="113"/>
    </location>
</feature>
<keyword evidence="1" id="KW-1133">Transmembrane helix</keyword>
<accession>A0ABX6P7V8</accession>
<reference evidence="2 3" key="2">
    <citation type="submission" date="2020-05" db="EMBL/GenBank/DDBJ databases">
        <authorList>
            <person name="Khan S.A."/>
            <person name="Jeon C.O."/>
            <person name="Chun B.H."/>
        </authorList>
    </citation>
    <scope>NUCLEOTIDE SEQUENCE [LARGE SCALE GENOMIC DNA]</scope>
    <source>
        <strain evidence="2 3">H242</strain>
    </source>
</reference>
<proteinExistence type="predicted"/>
<dbReference type="EMBL" id="CP053418">
    <property type="protein sequence ID" value="QJW85206.1"/>
    <property type="molecule type" value="Genomic_DNA"/>
</dbReference>
<evidence type="ECO:0000256" key="1">
    <source>
        <dbReference type="SAM" id="Phobius"/>
    </source>
</evidence>
<keyword evidence="3" id="KW-1185">Reference proteome</keyword>
<gene>
    <name evidence="2" type="ORF">HK414_22560</name>
</gene>
<dbReference type="Proteomes" id="UP000500826">
    <property type="component" value="Chromosome"/>
</dbReference>
<sequence>MSALIDFAEGLTLVHVAVGLVSLFSGILSGYLSSAARKGKFPSLHGLVRFADLFGLDLRKNLKALAGDYDAEIRRLHAEKRYRMAAWNKLLAWAFAFWYVLRGPFDAVIMWAIKAWKGL</sequence>
<organism evidence="2 3">
    <name type="scientific">Ramlibacter terrae</name>
    <dbReference type="NCBI Taxonomy" id="2732511"/>
    <lineage>
        <taxon>Bacteria</taxon>
        <taxon>Pseudomonadati</taxon>
        <taxon>Pseudomonadota</taxon>
        <taxon>Betaproteobacteria</taxon>
        <taxon>Burkholderiales</taxon>
        <taxon>Comamonadaceae</taxon>
        <taxon>Ramlibacter</taxon>
    </lineage>
</organism>
<evidence type="ECO:0000313" key="3">
    <source>
        <dbReference type="Proteomes" id="UP000500826"/>
    </source>
</evidence>
<keyword evidence="1" id="KW-0472">Membrane</keyword>